<name>A0ACD4NLJ2_9HYPH</name>
<evidence type="ECO:0000313" key="2">
    <source>
        <dbReference type="Proteomes" id="UP001163223"/>
    </source>
</evidence>
<dbReference type="Proteomes" id="UP001163223">
    <property type="component" value="Chromosome"/>
</dbReference>
<organism evidence="1 2">
    <name type="scientific">Antarcticirhabdus aurantiaca</name>
    <dbReference type="NCBI Taxonomy" id="2606717"/>
    <lineage>
        <taxon>Bacteria</taxon>
        <taxon>Pseudomonadati</taxon>
        <taxon>Pseudomonadota</taxon>
        <taxon>Alphaproteobacteria</taxon>
        <taxon>Hyphomicrobiales</taxon>
        <taxon>Aurantimonadaceae</taxon>
        <taxon>Antarcticirhabdus</taxon>
    </lineage>
</organism>
<protein>
    <submittedName>
        <fullName evidence="1">DUF1003 domain-containing protein</fullName>
    </submittedName>
</protein>
<accession>A0ACD4NLJ2</accession>
<dbReference type="EMBL" id="CP113520">
    <property type="protein sequence ID" value="WAJ27735.1"/>
    <property type="molecule type" value="Genomic_DNA"/>
</dbReference>
<sequence>MAIDEAKAKVVQRWLGRSPQRLAPAEQRVLESARQHSTIAADTNIQFEREASFGDRVADRIAAVGGSWSFIIGFFIFLATWVAGNTMLLARDAPDPYPFIFLNLVLSMIAAFQAPIIIMSQNRASDRDRLEARHDYEVNLKSEIEILALHEKLDALRAAELARIAGLMEDVAARLERLEARRP</sequence>
<reference evidence="1" key="1">
    <citation type="submission" date="2022-11" db="EMBL/GenBank/DDBJ databases">
        <title>beta-Carotene-producing bacterium, Jeongeuplla avenae sp. nov., alleviates the salt stress of Arabidopsis seedlings.</title>
        <authorList>
            <person name="Jiang L."/>
            <person name="Lee J."/>
        </authorList>
    </citation>
    <scope>NUCLEOTIDE SEQUENCE</scope>
    <source>
        <strain evidence="1">DY_R2A_6</strain>
    </source>
</reference>
<gene>
    <name evidence="1" type="ORF">OXU80_23295</name>
</gene>
<keyword evidence="2" id="KW-1185">Reference proteome</keyword>
<proteinExistence type="predicted"/>
<evidence type="ECO:0000313" key="1">
    <source>
        <dbReference type="EMBL" id="WAJ27735.1"/>
    </source>
</evidence>